<accession>A0A8S1VKN4</accession>
<evidence type="ECO:0000313" key="2">
    <source>
        <dbReference type="Proteomes" id="UP000689195"/>
    </source>
</evidence>
<reference evidence="1" key="1">
    <citation type="submission" date="2021-01" db="EMBL/GenBank/DDBJ databases">
        <authorList>
            <consortium name="Genoscope - CEA"/>
            <person name="William W."/>
        </authorList>
    </citation>
    <scope>NUCLEOTIDE SEQUENCE</scope>
</reference>
<sequence>MIFIFQEKHLLFGEITKMQLRNLMEHFNLQQEKLFFEHQVLKIALQMQIFVKDMLLPDSANQQSWNFYKHTKLILQGFGCGMKMVDKQTYKYQQQQLIG</sequence>
<gene>
    <name evidence="1" type="ORF">PPENT_87.1.T0690242</name>
</gene>
<proteinExistence type="predicted"/>
<dbReference type="EMBL" id="CAJJDO010000069">
    <property type="protein sequence ID" value="CAD8178528.1"/>
    <property type="molecule type" value="Genomic_DNA"/>
</dbReference>
<organism evidence="1 2">
    <name type="scientific">Paramecium pentaurelia</name>
    <dbReference type="NCBI Taxonomy" id="43138"/>
    <lineage>
        <taxon>Eukaryota</taxon>
        <taxon>Sar</taxon>
        <taxon>Alveolata</taxon>
        <taxon>Ciliophora</taxon>
        <taxon>Intramacronucleata</taxon>
        <taxon>Oligohymenophorea</taxon>
        <taxon>Peniculida</taxon>
        <taxon>Parameciidae</taxon>
        <taxon>Paramecium</taxon>
    </lineage>
</organism>
<comment type="caution">
    <text evidence="1">The sequence shown here is derived from an EMBL/GenBank/DDBJ whole genome shotgun (WGS) entry which is preliminary data.</text>
</comment>
<dbReference type="OrthoDB" id="10502653at2759"/>
<evidence type="ECO:0000313" key="1">
    <source>
        <dbReference type="EMBL" id="CAD8178528.1"/>
    </source>
</evidence>
<dbReference type="AlphaFoldDB" id="A0A8S1VKN4"/>
<name>A0A8S1VKN4_9CILI</name>
<protein>
    <submittedName>
        <fullName evidence="1">Uncharacterized protein</fullName>
    </submittedName>
</protein>
<dbReference type="Proteomes" id="UP000689195">
    <property type="component" value="Unassembled WGS sequence"/>
</dbReference>
<keyword evidence="2" id="KW-1185">Reference proteome</keyword>